<dbReference type="GO" id="GO:0005524">
    <property type="term" value="F:ATP binding"/>
    <property type="evidence" value="ECO:0007669"/>
    <property type="project" value="UniProtKB-UniRule"/>
</dbReference>
<dbReference type="Gene3D" id="3.30.810.10">
    <property type="entry name" value="2-Layer Sandwich"/>
    <property type="match status" value="1"/>
</dbReference>
<dbReference type="FunFam" id="3.60.160.10:FF:000004">
    <property type="entry name" value="Altered inheritance of mitochondria protein 24, mitochondrial"/>
    <property type="match status" value="1"/>
</dbReference>
<dbReference type="Pfam" id="PF01504">
    <property type="entry name" value="PIP5K"/>
    <property type="match status" value="1"/>
</dbReference>
<dbReference type="Proteomes" id="UP000536275">
    <property type="component" value="Unassembled WGS sequence"/>
</dbReference>
<feature type="compositionally biased region" description="Low complexity" evidence="9">
    <location>
        <begin position="82"/>
        <end position="101"/>
    </location>
</feature>
<evidence type="ECO:0000256" key="4">
    <source>
        <dbReference type="ARBA" id="ARBA00022741"/>
    </source>
</evidence>
<dbReference type="GO" id="GO:0046854">
    <property type="term" value="P:phosphatidylinositol phosphate biosynthetic process"/>
    <property type="evidence" value="ECO:0007669"/>
    <property type="project" value="TreeGrafter"/>
</dbReference>
<keyword evidence="4 7" id="KW-0547">Nucleotide-binding</keyword>
<organism evidence="11 12">
    <name type="scientific">Candida albicans</name>
    <name type="common">Yeast</name>
    <dbReference type="NCBI Taxonomy" id="5476"/>
    <lineage>
        <taxon>Eukaryota</taxon>
        <taxon>Fungi</taxon>
        <taxon>Dikarya</taxon>
        <taxon>Ascomycota</taxon>
        <taxon>Saccharomycotina</taxon>
        <taxon>Pichiomycetes</taxon>
        <taxon>Debaryomycetaceae</taxon>
        <taxon>Candida/Lodderomyces clade</taxon>
        <taxon>Candida</taxon>
    </lineage>
</organism>
<dbReference type="InterPro" id="IPR027483">
    <property type="entry name" value="PInositol-4-P-4/5-kinase_C_sf"/>
</dbReference>
<dbReference type="AlphaFoldDB" id="A0A8H6C3Y1"/>
<dbReference type="PANTHER" id="PTHR23086:SF8">
    <property type="entry name" value="PHOSPHATIDYLINOSITOL 5-PHOSPHATE 4-KINASE, ISOFORM A"/>
    <property type="match status" value="1"/>
</dbReference>
<proteinExistence type="inferred from homology"/>
<evidence type="ECO:0000313" key="11">
    <source>
        <dbReference type="EMBL" id="KAF6072625.1"/>
    </source>
</evidence>
<evidence type="ECO:0000256" key="6">
    <source>
        <dbReference type="ARBA" id="ARBA00022840"/>
    </source>
</evidence>
<dbReference type="Pfam" id="PF01987">
    <property type="entry name" value="AIM24"/>
    <property type="match status" value="1"/>
</dbReference>
<keyword evidence="6 7" id="KW-0067">ATP-binding</keyword>
<dbReference type="Gene3D" id="3.60.160.10">
    <property type="entry name" value="Mitochondrial biogenesis AIM24"/>
    <property type="match status" value="1"/>
</dbReference>
<protein>
    <recommendedName>
        <fullName evidence="8">Altered inheritance of mitochondria protein 24, mitochondrial</fullName>
    </recommendedName>
</protein>
<feature type="compositionally biased region" description="Low complexity" evidence="9">
    <location>
        <begin position="200"/>
        <end position="222"/>
    </location>
</feature>
<reference evidence="11 12" key="1">
    <citation type="submission" date="2020-03" db="EMBL/GenBank/DDBJ databases">
        <title>FDA dAtabase for Regulatory Grade micrObial Sequences (FDA-ARGOS): Supporting development and validation of Infectious Disease Dx tests.</title>
        <authorList>
            <person name="Campos J."/>
            <person name="Goldberg B."/>
            <person name="Tallon L."/>
            <person name="Sadzewicz L."/>
            <person name="Vavikolanu K."/>
            <person name="Mehta A."/>
            <person name="Aluvathingal J."/>
            <person name="Nadendla S."/>
            <person name="Nandy P."/>
            <person name="Geyer C."/>
            <person name="Yan Y."/>
            <person name="Sichtig H."/>
        </authorList>
    </citation>
    <scope>NUCLEOTIDE SEQUENCE [LARGE SCALE GENOMIC DNA]</scope>
    <source>
        <strain evidence="11 12">FDAARGOS_656</strain>
    </source>
</reference>
<feature type="region of interest" description="Disordered" evidence="9">
    <location>
        <begin position="1"/>
        <end position="47"/>
    </location>
</feature>
<keyword evidence="2" id="KW-0597">Phosphoprotein</keyword>
<keyword evidence="8" id="KW-0496">Mitochondrion</keyword>
<accession>A0A8H6C3Y1</accession>
<evidence type="ECO:0000313" key="12">
    <source>
        <dbReference type="Proteomes" id="UP000536275"/>
    </source>
</evidence>
<feature type="compositionally biased region" description="Basic and acidic residues" evidence="9">
    <location>
        <begin position="16"/>
        <end position="29"/>
    </location>
</feature>
<evidence type="ECO:0000256" key="5">
    <source>
        <dbReference type="ARBA" id="ARBA00022777"/>
    </source>
</evidence>
<evidence type="ECO:0000256" key="2">
    <source>
        <dbReference type="ARBA" id="ARBA00022553"/>
    </source>
</evidence>
<feature type="region of interest" description="Disordered" evidence="9">
    <location>
        <begin position="62"/>
        <end position="235"/>
    </location>
</feature>
<keyword evidence="5 7" id="KW-0418">Kinase</keyword>
<comment type="caution">
    <text evidence="11">The sequence shown here is derived from an EMBL/GenBank/DDBJ whole genome shotgun (WGS) entry which is preliminary data.</text>
</comment>
<feature type="compositionally biased region" description="Low complexity" evidence="9">
    <location>
        <begin position="1"/>
        <end position="12"/>
    </location>
</feature>
<dbReference type="InterPro" id="IPR002838">
    <property type="entry name" value="AIM24"/>
</dbReference>
<sequence length="998" mass="111952">MLSTISPSSSSAPHPPQDHFHNDSSKSGDKNSSLPAQFQTQPSDDELTIKLPLLTSENLLQRQEEEEQVQVQKGNPIVESSNNKNTTFTTTTTNNNNNNNDNDNHRSPSTPTSFKGTRSETNSNYTHETTPSSLDHNDSKSTLPPSDTSYQFNLKINNPRSSFDIDPLHKPISNNHEQHHSGANHTIKSPQPVSQPTADPISIPQKTKTITSSTTTTTTETPKNIRRHTSPMPMPMLPRRSLDGHVGSSKLQKFTSRTDSAIALTRHSINIDRPTNRSTFGGTGSPRALPISSTHEIQRMRDSILLKRHMKKRPTEEDKVLVGNKISEGHENFVMAYNMLTGIRVAVSRCSGVMRKLTEEDFKATKKLSFNFDGSELTPSSKYDFKFKDYCPEVFRELRQIFGIDPADYLVSITGKYILSELGSPGKSGSFFYYSRDFRFIIKTIHHSEHKQLLRMLKDYHHHVKDNPNTLISQFYGLHRVKMPLFGGGSRKVHFVVMNNLFPPHRDIHLKYDLKGSTWGRNTTIFPGWDEKELSKHTLKDLNWLERHQKIQFGPEKRHIFFKQLEADVKLLQKVNVMDYSLLLGIHDVKKGNTADIEKQLSVFEPKSFDKRALINTNPRDLDRQQDLPNDVFPGRSKYVFYGHDGGIRATSEENIPTSEIYYLGIIDCLTNYSLKKRLETCWRSLSHPRNTISAVPAREYGDRFLEFIKKENIQQAKELAGYRALEIPEFKTLGSAEGTTATGSSSSSSSSILSINVPPSVPVYIRRGSLLLIYGIQEISSIDSVRSQLQFPNFWKRLIYGGYVSGYQKLISTTPFSLLISSKSRSSGSGGGSGSGSGSGFEKSFVNLVLDGTTDWAILDKSALQVYTGNSLSITMHKLPKFISKKLSRSLKKDKKSKTNTNKLETGLFSWKKLGYTLLSGRGKVGLVGNGSSSGYGSSIYNINLNQNEEILINKNNLLGITVNGPYDLQNCIVKYEFPIINNANPTNTQTSTSKNS</sequence>
<evidence type="ECO:0000259" key="10">
    <source>
        <dbReference type="PROSITE" id="PS51455"/>
    </source>
</evidence>
<feature type="compositionally biased region" description="Polar residues" evidence="9">
    <location>
        <begin position="181"/>
        <end position="197"/>
    </location>
</feature>
<comment type="similarity">
    <text evidence="8">Belongs to the AIM24 family.</text>
</comment>
<comment type="subcellular location">
    <subcellularLocation>
        <location evidence="8">Mitochondrion</location>
    </subcellularLocation>
</comment>
<dbReference type="CDD" id="cd17303">
    <property type="entry name" value="PIPKc_PIP5K_yeast_like"/>
    <property type="match status" value="1"/>
</dbReference>
<name>A0A8H6C3Y1_CANAX</name>
<dbReference type="GO" id="GO:0016308">
    <property type="term" value="F:1-phosphatidylinositol-4-phosphate 5-kinase activity"/>
    <property type="evidence" value="ECO:0007669"/>
    <property type="project" value="UniProtKB-EC"/>
</dbReference>
<keyword evidence="3 7" id="KW-0808">Transferase</keyword>
<dbReference type="InterPro" id="IPR036983">
    <property type="entry name" value="AIM24_sf"/>
</dbReference>
<dbReference type="FunFam" id="3.30.800.10:FF:000009">
    <property type="entry name" value="Phosphatidylinositol 4-phosphate 5-kinase its3"/>
    <property type="match status" value="1"/>
</dbReference>
<dbReference type="InterPro" id="IPR023610">
    <property type="entry name" value="PInositol-4/5-P-5/4-kinase"/>
</dbReference>
<dbReference type="InterPro" id="IPR002498">
    <property type="entry name" value="PInositol-4-P-4/5-kinase_core"/>
</dbReference>
<evidence type="ECO:0000256" key="9">
    <source>
        <dbReference type="SAM" id="MobiDB-lite"/>
    </source>
</evidence>
<dbReference type="EMBL" id="JABWAD010000007">
    <property type="protein sequence ID" value="KAF6072625.1"/>
    <property type="molecule type" value="Genomic_DNA"/>
</dbReference>
<dbReference type="PROSITE" id="PS51455">
    <property type="entry name" value="PIPK"/>
    <property type="match status" value="1"/>
</dbReference>
<feature type="compositionally biased region" description="Polar residues" evidence="9">
    <location>
        <begin position="107"/>
        <end position="161"/>
    </location>
</feature>
<evidence type="ECO:0000256" key="1">
    <source>
        <dbReference type="ARBA" id="ARBA00000444"/>
    </source>
</evidence>
<dbReference type="GO" id="GO:0005739">
    <property type="term" value="C:mitochondrion"/>
    <property type="evidence" value="ECO:0007669"/>
    <property type="project" value="UniProtKB-SubCell"/>
</dbReference>
<evidence type="ECO:0000256" key="3">
    <source>
        <dbReference type="ARBA" id="ARBA00022679"/>
    </source>
</evidence>
<dbReference type="GO" id="GO:0005886">
    <property type="term" value="C:plasma membrane"/>
    <property type="evidence" value="ECO:0007669"/>
    <property type="project" value="TreeGrafter"/>
</dbReference>
<comment type="catalytic activity">
    <reaction evidence="1">
        <text>a 1,2-diacyl-sn-glycero-3-phospho-(1D-myo-inositol 4-phosphate) + ATP = a 1,2-diacyl-sn-glycero-3-phospho-(1D-myo-inositol-4,5-bisphosphate) + ADP + H(+)</text>
        <dbReference type="Rhea" id="RHEA:14425"/>
        <dbReference type="ChEBI" id="CHEBI:15378"/>
        <dbReference type="ChEBI" id="CHEBI:30616"/>
        <dbReference type="ChEBI" id="CHEBI:58178"/>
        <dbReference type="ChEBI" id="CHEBI:58456"/>
        <dbReference type="ChEBI" id="CHEBI:456216"/>
        <dbReference type="EC" id="2.7.1.68"/>
    </reaction>
</comment>
<dbReference type="Gene3D" id="3.30.800.10">
    <property type="entry name" value="Phosphatidylinositol Phosphate Kinase II Beta"/>
    <property type="match status" value="1"/>
</dbReference>
<dbReference type="PANTHER" id="PTHR23086">
    <property type="entry name" value="PHOSPHATIDYLINOSITOL-4-PHOSPHATE 5-KINASE"/>
    <property type="match status" value="1"/>
</dbReference>
<evidence type="ECO:0000256" key="8">
    <source>
        <dbReference type="RuleBase" id="RU363045"/>
    </source>
</evidence>
<evidence type="ECO:0000256" key="7">
    <source>
        <dbReference type="PROSITE-ProRule" id="PRU00781"/>
    </source>
</evidence>
<feature type="domain" description="PIPK" evidence="10">
    <location>
        <begin position="329"/>
        <end position="713"/>
    </location>
</feature>
<dbReference type="InterPro" id="IPR027484">
    <property type="entry name" value="PInositol-4-P-5-kinase_N"/>
</dbReference>
<gene>
    <name evidence="11" type="ORF">FOB64_000645</name>
</gene>
<dbReference type="SMART" id="SM00330">
    <property type="entry name" value="PIPKc"/>
    <property type="match status" value="1"/>
</dbReference>
<dbReference type="SUPFAM" id="SSF56104">
    <property type="entry name" value="SAICAR synthase-like"/>
    <property type="match status" value="1"/>
</dbReference>